<dbReference type="PANTHER" id="PTHR21237">
    <property type="entry name" value="GRPE PROTEIN"/>
    <property type="match status" value="1"/>
</dbReference>
<evidence type="ECO:0000256" key="1">
    <source>
        <dbReference type="ARBA" id="ARBA00009054"/>
    </source>
</evidence>
<evidence type="ECO:0000256" key="4">
    <source>
        <dbReference type="HAMAP-Rule" id="MF_01151"/>
    </source>
</evidence>
<dbReference type="HAMAP" id="MF_01151">
    <property type="entry name" value="GrpE"/>
    <property type="match status" value="1"/>
</dbReference>
<feature type="compositionally biased region" description="Polar residues" evidence="8">
    <location>
        <begin position="1"/>
        <end position="15"/>
    </location>
</feature>
<proteinExistence type="inferred from homology"/>
<evidence type="ECO:0000256" key="7">
    <source>
        <dbReference type="SAM" id="Coils"/>
    </source>
</evidence>
<dbReference type="PRINTS" id="PR00773">
    <property type="entry name" value="GRPEPROTEIN"/>
</dbReference>
<evidence type="ECO:0000313" key="10">
    <source>
        <dbReference type="Proteomes" id="UP000199615"/>
    </source>
</evidence>
<dbReference type="Gene3D" id="2.30.22.10">
    <property type="entry name" value="Head domain of nucleotide exchange factor GrpE"/>
    <property type="match status" value="1"/>
</dbReference>
<dbReference type="GO" id="GO:0006457">
    <property type="term" value="P:protein folding"/>
    <property type="evidence" value="ECO:0007669"/>
    <property type="project" value="InterPro"/>
</dbReference>
<name>A0A1H8X5L7_9BRAD</name>
<dbReference type="SUPFAM" id="SSF51064">
    <property type="entry name" value="Head domain of nucleotide exchange factor GrpE"/>
    <property type="match status" value="1"/>
</dbReference>
<feature type="region of interest" description="Disordered" evidence="8">
    <location>
        <begin position="1"/>
        <end position="37"/>
    </location>
</feature>
<comment type="function">
    <text evidence="4 5">Participates actively in the response to hyperosmotic and heat shock by preventing the aggregation of stress-denatured proteins, in association with DnaK and GrpE. It is the nucleotide exchange factor for DnaK and may function as a thermosensor. Unfolded proteins bind initially to DnaJ; upon interaction with the DnaJ-bound protein, DnaK hydrolyzes its bound ATP, resulting in the formation of a stable complex. GrpE releases ADP from DnaK; ATP binding to DnaK triggers the release of the substrate protein, thus completing the reaction cycle. Several rounds of ATP-dependent interactions between DnaJ, DnaK and GrpE are required for fully efficient folding.</text>
</comment>
<keyword evidence="3 4" id="KW-0143">Chaperone</keyword>
<dbReference type="GO" id="GO:0000774">
    <property type="term" value="F:adenyl-nucleotide exchange factor activity"/>
    <property type="evidence" value="ECO:0007669"/>
    <property type="project" value="InterPro"/>
</dbReference>
<dbReference type="FunFam" id="2.30.22.10:FF:000002">
    <property type="entry name" value="GrpE protein homolog"/>
    <property type="match status" value="1"/>
</dbReference>
<dbReference type="Pfam" id="PF01025">
    <property type="entry name" value="GrpE"/>
    <property type="match status" value="1"/>
</dbReference>
<dbReference type="SUPFAM" id="SSF58014">
    <property type="entry name" value="Coiled-coil domain of nucleotide exchange factor GrpE"/>
    <property type="match status" value="1"/>
</dbReference>
<gene>
    <name evidence="4" type="primary">grpE</name>
    <name evidence="9" type="ORF">SAMN05444123_11645</name>
</gene>
<comment type="subcellular location">
    <subcellularLocation>
        <location evidence="4">Cytoplasm</location>
    </subcellularLocation>
</comment>
<dbReference type="Proteomes" id="UP000199615">
    <property type="component" value="Unassembled WGS sequence"/>
</dbReference>
<dbReference type="NCBIfam" id="NF010739">
    <property type="entry name" value="PRK14141.1"/>
    <property type="match status" value="1"/>
</dbReference>
<dbReference type="OrthoDB" id="9789811at2"/>
<evidence type="ECO:0000256" key="2">
    <source>
        <dbReference type="ARBA" id="ARBA00023016"/>
    </source>
</evidence>
<keyword evidence="4" id="KW-0963">Cytoplasm</keyword>
<dbReference type="GO" id="GO:0051087">
    <property type="term" value="F:protein-folding chaperone binding"/>
    <property type="evidence" value="ECO:0007669"/>
    <property type="project" value="InterPro"/>
</dbReference>
<evidence type="ECO:0000256" key="6">
    <source>
        <dbReference type="RuleBase" id="RU004478"/>
    </source>
</evidence>
<keyword evidence="2 4" id="KW-0346">Stress response</keyword>
<dbReference type="PROSITE" id="PS01071">
    <property type="entry name" value="GRPE"/>
    <property type="match status" value="1"/>
</dbReference>
<dbReference type="Gene3D" id="3.90.20.20">
    <property type="match status" value="1"/>
</dbReference>
<dbReference type="AlphaFoldDB" id="A0A1H8X5L7"/>
<dbReference type="GO" id="GO:0005737">
    <property type="term" value="C:cytoplasm"/>
    <property type="evidence" value="ECO:0007669"/>
    <property type="project" value="UniProtKB-SubCell"/>
</dbReference>
<keyword evidence="10" id="KW-1185">Reference proteome</keyword>
<dbReference type="GO" id="GO:0042803">
    <property type="term" value="F:protein homodimerization activity"/>
    <property type="evidence" value="ECO:0007669"/>
    <property type="project" value="InterPro"/>
</dbReference>
<evidence type="ECO:0000313" key="9">
    <source>
        <dbReference type="EMBL" id="SEP35003.1"/>
    </source>
</evidence>
<dbReference type="InterPro" id="IPR009012">
    <property type="entry name" value="GrpE_head"/>
</dbReference>
<organism evidence="9 10">
    <name type="scientific">Rhodopseudomonas pseudopalustris</name>
    <dbReference type="NCBI Taxonomy" id="1513892"/>
    <lineage>
        <taxon>Bacteria</taxon>
        <taxon>Pseudomonadati</taxon>
        <taxon>Pseudomonadota</taxon>
        <taxon>Alphaproteobacteria</taxon>
        <taxon>Hyphomicrobiales</taxon>
        <taxon>Nitrobacteraceae</taxon>
        <taxon>Rhodopseudomonas</taxon>
    </lineage>
</organism>
<feature type="coiled-coil region" evidence="7">
    <location>
        <begin position="37"/>
        <end position="68"/>
    </location>
</feature>
<evidence type="ECO:0000256" key="8">
    <source>
        <dbReference type="SAM" id="MobiDB-lite"/>
    </source>
</evidence>
<accession>A0A1H8X5L7</accession>
<comment type="similarity">
    <text evidence="1 4 6">Belongs to the GrpE family.</text>
</comment>
<dbReference type="CDD" id="cd00446">
    <property type="entry name" value="GrpE"/>
    <property type="match status" value="1"/>
</dbReference>
<dbReference type="GO" id="GO:0051082">
    <property type="term" value="F:unfolded protein binding"/>
    <property type="evidence" value="ECO:0007669"/>
    <property type="project" value="TreeGrafter"/>
</dbReference>
<keyword evidence="7" id="KW-0175">Coiled coil</keyword>
<evidence type="ECO:0000256" key="5">
    <source>
        <dbReference type="RuleBase" id="RU000639"/>
    </source>
</evidence>
<dbReference type="EMBL" id="FODT01000016">
    <property type="protein sequence ID" value="SEP35003.1"/>
    <property type="molecule type" value="Genomic_DNA"/>
</dbReference>
<protein>
    <recommendedName>
        <fullName evidence="4 5">Protein GrpE</fullName>
    </recommendedName>
    <alternativeName>
        <fullName evidence="4">HSP-70 cofactor</fullName>
    </alternativeName>
</protein>
<sequence>MTDSNGQKDNNQDQAQPADPVVSKPYIMPDDPEEGANEALVREAAEARDKMLRTLAEMENLRRRTAKEVADARTYGVSAFARDVLEIADNLQRALDAVPAEARANADAGLKGLIEGVELTERSLINALEKNGVKKFDPQGEKFDPNFQQAMYEVPDPSVPAGTVVQVVQAGFMIGERVLRPALVGVSKGGAKPAPAAANGNEGGVS</sequence>
<dbReference type="PANTHER" id="PTHR21237:SF23">
    <property type="entry name" value="GRPE PROTEIN HOMOLOG, MITOCHONDRIAL"/>
    <property type="match status" value="1"/>
</dbReference>
<dbReference type="RefSeq" id="WP_092686207.1">
    <property type="nucleotide sequence ID" value="NZ_FODT01000016.1"/>
</dbReference>
<dbReference type="InterPro" id="IPR000740">
    <property type="entry name" value="GrpE"/>
</dbReference>
<evidence type="ECO:0000256" key="3">
    <source>
        <dbReference type="ARBA" id="ARBA00023186"/>
    </source>
</evidence>
<dbReference type="InterPro" id="IPR013805">
    <property type="entry name" value="GrpE_CC"/>
</dbReference>
<reference evidence="10" key="1">
    <citation type="submission" date="2016-10" db="EMBL/GenBank/DDBJ databases">
        <authorList>
            <person name="Varghese N."/>
            <person name="Submissions S."/>
        </authorList>
    </citation>
    <scope>NUCLEOTIDE SEQUENCE [LARGE SCALE GENOMIC DNA]</scope>
    <source>
        <strain evidence="10">DSM 123</strain>
    </source>
</reference>
<comment type="subunit">
    <text evidence="4">Homodimer.</text>
</comment>